<reference evidence="2" key="1">
    <citation type="submission" date="2016-05" db="EMBL/GenBank/DDBJ databases">
        <title>Draft genome of Corynebacterium afermentans subsp. afermentans LCDC 88199T.</title>
        <authorList>
            <person name="Bernier A.-M."/>
            <person name="Bernard K."/>
        </authorList>
    </citation>
    <scope>NUCLEOTIDE SEQUENCE [LARGE SCALE GENOMIC DNA]</scope>
    <source>
        <strain evidence="2">NML130454</strain>
    </source>
</reference>
<dbReference type="EMBL" id="LXSQ01000016">
    <property type="protein sequence ID" value="OAM42852.1"/>
    <property type="molecule type" value="Genomic_DNA"/>
</dbReference>
<evidence type="ECO:0000313" key="2">
    <source>
        <dbReference type="Proteomes" id="UP000077726"/>
    </source>
</evidence>
<accession>A0A1B6VYT2</accession>
<dbReference type="Proteomes" id="UP000077726">
    <property type="component" value="Unassembled WGS sequence"/>
</dbReference>
<gene>
    <name evidence="1" type="ORF">A7Q00_06195</name>
</gene>
<proteinExistence type="predicted"/>
<name>A0A1B6VYT2_9NEIS</name>
<dbReference type="AlphaFoldDB" id="A0A1B6VYT2"/>
<organism evidence="1 2">
    <name type="scientific">Eikenella halliae</name>
    <dbReference type="NCBI Taxonomy" id="1795832"/>
    <lineage>
        <taxon>Bacteria</taxon>
        <taxon>Pseudomonadati</taxon>
        <taxon>Pseudomonadota</taxon>
        <taxon>Betaproteobacteria</taxon>
        <taxon>Neisseriales</taxon>
        <taxon>Neisseriaceae</taxon>
        <taxon>Eikenella</taxon>
    </lineage>
</organism>
<protein>
    <submittedName>
        <fullName evidence="1">Uncharacterized protein</fullName>
    </submittedName>
</protein>
<comment type="caution">
    <text evidence="1">The sequence shown here is derived from an EMBL/GenBank/DDBJ whole genome shotgun (WGS) entry which is preliminary data.</text>
</comment>
<keyword evidence="2" id="KW-1185">Reference proteome</keyword>
<sequence length="83" mass="9577">MLKRLALALLRLVALKLQQNLLLVSQIPRVRLQLVIPLMQQVSKQSLLVLAVRKRRRQLPSALMPALVPRLLRLLVRMQSLLK</sequence>
<evidence type="ECO:0000313" key="1">
    <source>
        <dbReference type="EMBL" id="OAM42852.1"/>
    </source>
</evidence>